<protein>
    <recommendedName>
        <fullName evidence="3">Carboxymuconolactone decarboxylase-like domain-containing protein</fullName>
    </recommendedName>
</protein>
<name>W6Y8E9_COCC2</name>
<dbReference type="SUPFAM" id="SSF69118">
    <property type="entry name" value="AhpD-like"/>
    <property type="match status" value="1"/>
</dbReference>
<sequence>MTTSETNVPRDPTADKALALFKAIEEKFPAKTLGEDKWYILALATIVSGSQPNFAPLLYKHLIARPQYQSAEERRKLLRRMREVLFKLVIIVGVCKPLEAVFDIDAVVEREEDRDLTSTRYDILSPFSLEGWQCDEANLQRGEAWLGRLYQNNLQGKINNAFDANKDFGWLTKNITYGLFLSDHSVLNDIETEITVLTGIVMQNLARESAWHLRGLRRIGVTKEDVEVIRECCELTARFCGVSLHKVPRVEDIEHEV</sequence>
<dbReference type="HOGENOM" id="CLU_065389_0_0_1"/>
<gene>
    <name evidence="1" type="ORF">COCCADRAFT_95243</name>
</gene>
<evidence type="ECO:0000313" key="1">
    <source>
        <dbReference type="EMBL" id="EUC33745.1"/>
    </source>
</evidence>
<keyword evidence="2" id="KW-1185">Reference proteome</keyword>
<dbReference type="GeneID" id="19153910"/>
<dbReference type="PANTHER" id="PTHR28180">
    <property type="entry name" value="CONSERVED MITOCHONDRIAL PROTEIN-RELATED"/>
    <property type="match status" value="1"/>
</dbReference>
<dbReference type="eggNOG" id="ENOG502SAR1">
    <property type="taxonomic scope" value="Eukaryota"/>
</dbReference>
<dbReference type="OrthoDB" id="5537330at2759"/>
<dbReference type="PANTHER" id="PTHR28180:SF5">
    <property type="entry name" value="DNA POLYMERASE ALPHA SUBUNIT B"/>
    <property type="match status" value="1"/>
</dbReference>
<dbReference type="EMBL" id="KI964604">
    <property type="protein sequence ID" value="EUC33745.1"/>
    <property type="molecule type" value="Genomic_DNA"/>
</dbReference>
<dbReference type="Proteomes" id="UP000053841">
    <property type="component" value="Unassembled WGS sequence"/>
</dbReference>
<dbReference type="Gene3D" id="1.20.1290.10">
    <property type="entry name" value="AhpD-like"/>
    <property type="match status" value="1"/>
</dbReference>
<proteinExistence type="predicted"/>
<evidence type="ECO:0000313" key="2">
    <source>
        <dbReference type="Proteomes" id="UP000053841"/>
    </source>
</evidence>
<organism evidence="1 2">
    <name type="scientific">Cochliobolus carbonum (strain 26-R-13)</name>
    <name type="common">Maize leaf spot fungus</name>
    <name type="synonym">Bipolaris zeicola</name>
    <dbReference type="NCBI Taxonomy" id="930089"/>
    <lineage>
        <taxon>Eukaryota</taxon>
        <taxon>Fungi</taxon>
        <taxon>Dikarya</taxon>
        <taxon>Ascomycota</taxon>
        <taxon>Pezizomycotina</taxon>
        <taxon>Dothideomycetes</taxon>
        <taxon>Pleosporomycetidae</taxon>
        <taxon>Pleosporales</taxon>
        <taxon>Pleosporineae</taxon>
        <taxon>Pleosporaceae</taxon>
        <taxon>Bipolaris</taxon>
    </lineage>
</organism>
<dbReference type="InterPro" id="IPR029032">
    <property type="entry name" value="AhpD-like"/>
</dbReference>
<dbReference type="InterPro" id="IPR052999">
    <property type="entry name" value="PTS1_Protein"/>
</dbReference>
<dbReference type="KEGG" id="bze:COCCADRAFT_95243"/>
<dbReference type="AlphaFoldDB" id="W6Y8E9"/>
<dbReference type="RefSeq" id="XP_007711979.1">
    <property type="nucleotide sequence ID" value="XM_007713789.1"/>
</dbReference>
<accession>W6Y8E9</accession>
<evidence type="ECO:0008006" key="3">
    <source>
        <dbReference type="Google" id="ProtNLM"/>
    </source>
</evidence>
<reference evidence="1 2" key="1">
    <citation type="journal article" date="2013" name="PLoS Genet.">
        <title>Comparative genome structure, secondary metabolite, and effector coding capacity across Cochliobolus pathogens.</title>
        <authorList>
            <person name="Condon B.J."/>
            <person name="Leng Y."/>
            <person name="Wu D."/>
            <person name="Bushley K.E."/>
            <person name="Ohm R.A."/>
            <person name="Otillar R."/>
            <person name="Martin J."/>
            <person name="Schackwitz W."/>
            <person name="Grimwood J."/>
            <person name="MohdZainudin N."/>
            <person name="Xue C."/>
            <person name="Wang R."/>
            <person name="Manning V.A."/>
            <person name="Dhillon B."/>
            <person name="Tu Z.J."/>
            <person name="Steffenson B.J."/>
            <person name="Salamov A."/>
            <person name="Sun H."/>
            <person name="Lowry S."/>
            <person name="LaButti K."/>
            <person name="Han J."/>
            <person name="Copeland A."/>
            <person name="Lindquist E."/>
            <person name="Barry K."/>
            <person name="Schmutz J."/>
            <person name="Baker S.E."/>
            <person name="Ciuffetti L.M."/>
            <person name="Grigoriev I.V."/>
            <person name="Zhong S."/>
            <person name="Turgeon B.G."/>
        </authorList>
    </citation>
    <scope>NUCLEOTIDE SEQUENCE [LARGE SCALE GENOMIC DNA]</scope>
    <source>
        <strain evidence="1 2">26-R-13</strain>
    </source>
</reference>